<evidence type="ECO:0000256" key="6">
    <source>
        <dbReference type="ARBA" id="ARBA00023163"/>
    </source>
</evidence>
<dbReference type="GO" id="GO:0003735">
    <property type="term" value="F:structural constituent of ribosome"/>
    <property type="evidence" value="ECO:0007669"/>
    <property type="project" value="TreeGrafter"/>
</dbReference>
<keyword evidence="4" id="KW-0805">Transcription regulation</keyword>
<comment type="similarity">
    <text evidence="2">Belongs to the mitochondrion-specific ribosomal protein mL67 family.</text>
</comment>
<dbReference type="PANTHER" id="PTHR28184">
    <property type="entry name" value="MITOCHONDRIAL HOMOLOGOUS RECOMBINATION PROTEIN 1"/>
    <property type="match status" value="1"/>
</dbReference>
<evidence type="ECO:0000256" key="1">
    <source>
        <dbReference type="ARBA" id="ARBA00004173"/>
    </source>
</evidence>
<dbReference type="HOGENOM" id="CLU_052835_0_0_1"/>
<evidence type="ECO:0000313" key="10">
    <source>
        <dbReference type="Proteomes" id="UP000007796"/>
    </source>
</evidence>
<evidence type="ECO:0000256" key="3">
    <source>
        <dbReference type="ARBA" id="ARBA00022980"/>
    </source>
</evidence>
<keyword evidence="5" id="KW-0496">Mitochondrion</keyword>
<dbReference type="PANTHER" id="PTHR28184:SF1">
    <property type="entry name" value="LARGE RIBOSOMAL SUBUNIT PROTEIN ML67"/>
    <property type="match status" value="1"/>
</dbReference>
<dbReference type="GO" id="GO:0000150">
    <property type="term" value="F:DNA strand exchange activity"/>
    <property type="evidence" value="ECO:0007669"/>
    <property type="project" value="InterPro"/>
</dbReference>
<dbReference type="Proteomes" id="UP000007796">
    <property type="component" value="Unassembled WGS sequence"/>
</dbReference>
<organism evidence="10">
    <name type="scientific">Grosmannia clavigera (strain kw1407 / UAMH 11150)</name>
    <name type="common">Blue stain fungus</name>
    <name type="synonym">Graphiocladiella clavigera</name>
    <dbReference type="NCBI Taxonomy" id="655863"/>
    <lineage>
        <taxon>Eukaryota</taxon>
        <taxon>Fungi</taxon>
        <taxon>Dikarya</taxon>
        <taxon>Ascomycota</taxon>
        <taxon>Pezizomycotina</taxon>
        <taxon>Sordariomycetes</taxon>
        <taxon>Sordariomycetidae</taxon>
        <taxon>Ophiostomatales</taxon>
        <taxon>Ophiostomataceae</taxon>
        <taxon>Leptographium</taxon>
    </lineage>
</organism>
<comment type="subcellular location">
    <subcellularLocation>
        <location evidence="1">Mitochondrion</location>
    </subcellularLocation>
</comment>
<dbReference type="RefSeq" id="XP_014169630.1">
    <property type="nucleotide sequence ID" value="XM_014314155.1"/>
</dbReference>
<dbReference type="GeneID" id="25980663"/>
<evidence type="ECO:0000256" key="4">
    <source>
        <dbReference type="ARBA" id="ARBA00023015"/>
    </source>
</evidence>
<dbReference type="STRING" id="655863.F0XQK6"/>
<proteinExistence type="inferred from homology"/>
<keyword evidence="3" id="KW-0689">Ribosomal protein</keyword>
<name>F0XQK6_GROCL</name>
<dbReference type="GO" id="GO:1990904">
    <property type="term" value="C:ribonucleoprotein complex"/>
    <property type="evidence" value="ECO:0007669"/>
    <property type="project" value="UniProtKB-KW"/>
</dbReference>
<evidence type="ECO:0000256" key="8">
    <source>
        <dbReference type="ARBA" id="ARBA00035185"/>
    </source>
</evidence>
<dbReference type="InParanoid" id="F0XQK6"/>
<dbReference type="Pfam" id="PF12829">
    <property type="entry name" value="Mhr1"/>
    <property type="match status" value="1"/>
</dbReference>
<dbReference type="EMBL" id="GL629801">
    <property type="protein sequence ID" value="EFX00148.1"/>
    <property type="molecule type" value="Genomic_DNA"/>
</dbReference>
<gene>
    <name evidence="9" type="ORF">CMQ_7150</name>
</gene>
<keyword evidence="10" id="KW-1185">Reference proteome</keyword>
<dbReference type="AlphaFoldDB" id="F0XQK6"/>
<reference evidence="9 10" key="1">
    <citation type="journal article" date="2011" name="Proc. Natl. Acad. Sci. U.S.A.">
        <title>Genome and transcriptome analyses of the mountain pine beetle-fungal symbiont Grosmannia clavigera, a lodgepole pine pathogen.</title>
        <authorList>
            <person name="DiGuistini S."/>
            <person name="Wang Y."/>
            <person name="Liao N.Y."/>
            <person name="Taylor G."/>
            <person name="Tanguay P."/>
            <person name="Feau N."/>
            <person name="Henrissat B."/>
            <person name="Chan S.K."/>
            <person name="Hesse-Orce U."/>
            <person name="Alamouti S.M."/>
            <person name="Tsui C.K.M."/>
            <person name="Docking R.T."/>
            <person name="Levasseur A."/>
            <person name="Haridas S."/>
            <person name="Robertson G."/>
            <person name="Birol I."/>
            <person name="Holt R.A."/>
            <person name="Marra M.A."/>
            <person name="Hamelin R.C."/>
            <person name="Hirst M."/>
            <person name="Jones S.J.M."/>
            <person name="Bohlmann J."/>
            <person name="Breuil C."/>
        </authorList>
    </citation>
    <scope>NUCLEOTIDE SEQUENCE [LARGE SCALE GENOMIC DNA]</scope>
    <source>
        <strain evidence="10">kw1407 / UAMH 11150</strain>
    </source>
</reference>
<dbReference type="eggNOG" id="ENOG502S5F1">
    <property type="taxonomic scope" value="Eukaryota"/>
</dbReference>
<evidence type="ECO:0000256" key="7">
    <source>
        <dbReference type="ARBA" id="ARBA00023274"/>
    </source>
</evidence>
<dbReference type="GO" id="GO:0005739">
    <property type="term" value="C:mitochondrion"/>
    <property type="evidence" value="ECO:0007669"/>
    <property type="project" value="UniProtKB-SubCell"/>
</dbReference>
<evidence type="ECO:0000256" key="5">
    <source>
        <dbReference type="ARBA" id="ARBA00023128"/>
    </source>
</evidence>
<dbReference type="InterPro" id="IPR024629">
    <property type="entry name" value="Ribosomal_mL67"/>
</dbReference>
<accession>F0XQK6</accession>
<evidence type="ECO:0000256" key="2">
    <source>
        <dbReference type="ARBA" id="ARBA00010741"/>
    </source>
</evidence>
<keyword evidence="6" id="KW-0804">Transcription</keyword>
<keyword evidence="7" id="KW-0687">Ribonucleoprotein</keyword>
<sequence>MNDLPIRCLRRLAMSGRPTVTMAASATSFLGARAASTFKRFHRPNMELTKFPDGHGEQIWIFDNIATNQVVYSHTPILRNNRALRQLPFNGKQTKPVKLRKDYWRPLALIQFDAGAGVVGRSVFQKLREFRRLHELSWGHQASDLYAMDRKARGAALCDQRANSIADMAAVLAGAGHGNRIRLSADKDQAAASTAPATLTEATVFWANDADIQTAESWSKNVVHVAGIPTLKAAPETVETA</sequence>
<dbReference type="GO" id="GO:0003697">
    <property type="term" value="F:single-stranded DNA binding"/>
    <property type="evidence" value="ECO:0007669"/>
    <property type="project" value="InterPro"/>
</dbReference>
<dbReference type="OrthoDB" id="5333655at2759"/>
<dbReference type="GO" id="GO:0005840">
    <property type="term" value="C:ribosome"/>
    <property type="evidence" value="ECO:0007669"/>
    <property type="project" value="UniProtKB-KW"/>
</dbReference>
<protein>
    <recommendedName>
        <fullName evidence="8">Large ribosomal subunit protein mL67</fullName>
    </recommendedName>
</protein>
<evidence type="ECO:0000313" key="9">
    <source>
        <dbReference type="EMBL" id="EFX00148.1"/>
    </source>
</evidence>